<dbReference type="GO" id="GO:0006078">
    <property type="term" value="P:(1-&gt;6)-beta-D-glucan biosynthetic process"/>
    <property type="evidence" value="ECO:0007669"/>
    <property type="project" value="InterPro"/>
</dbReference>
<evidence type="ECO:0000256" key="3">
    <source>
        <dbReference type="SAM" id="SignalP"/>
    </source>
</evidence>
<comment type="caution">
    <text evidence="5">The sequence shown here is derived from an EMBL/GenBank/DDBJ whole genome shotgun (WGS) entry which is preliminary data.</text>
</comment>
<dbReference type="OrthoDB" id="2432613at2759"/>
<sequence length="244" mass="24956">MKSTTLFVSLLLASTAVLLRPVRGFVYPATPVGATVWKPNTYVTISWSDDKQAPLLSTKPVFDIFLMTGSDDHQKKLATIATDVQAGPGGVSSVKYLVPNVSPPGQIYFLMFQTKDTKATAWATRFTITDASGNPGTLRPVIPAGEKINPGGNGAIVSAPITIKPATVLAGAVHAANAKAAPVPAAAPVAAPAAATPAASGPQRQQQPAKQEGASTKKSGATQTAATSAVAVIMLAMMQAIVLA</sequence>
<evidence type="ECO:0000256" key="2">
    <source>
        <dbReference type="SAM" id="MobiDB-lite"/>
    </source>
</evidence>
<dbReference type="InterPro" id="IPR045328">
    <property type="entry name" value="Kre9/Knh1"/>
</dbReference>
<feature type="region of interest" description="Disordered" evidence="2">
    <location>
        <begin position="194"/>
        <end position="222"/>
    </location>
</feature>
<dbReference type="GO" id="GO:0042546">
    <property type="term" value="P:cell wall biogenesis"/>
    <property type="evidence" value="ECO:0007669"/>
    <property type="project" value="InterPro"/>
</dbReference>
<evidence type="ECO:0000313" key="5">
    <source>
        <dbReference type="EMBL" id="GJJ75013.1"/>
    </source>
</evidence>
<feature type="signal peptide" evidence="3">
    <location>
        <begin position="1"/>
        <end position="24"/>
    </location>
</feature>
<keyword evidence="1 3" id="KW-0732">Signal</keyword>
<evidence type="ECO:0000313" key="6">
    <source>
        <dbReference type="Proteomes" id="UP000827284"/>
    </source>
</evidence>
<reference evidence="5" key="2">
    <citation type="journal article" date="2022" name="Microbiol. Resour. Announc.">
        <title>Whole-Genome Sequence of Entomortierella parvispora E1425, a Mucoromycotan Fungus Associated with Burkholderiaceae-Related Endosymbiotic Bacteria.</title>
        <authorList>
            <person name="Herlambang A."/>
            <person name="Guo Y."/>
            <person name="Takashima Y."/>
            <person name="Narisawa K."/>
            <person name="Ohta H."/>
            <person name="Nishizawa T."/>
        </authorList>
    </citation>
    <scope>NUCLEOTIDE SEQUENCE</scope>
    <source>
        <strain evidence="5">E1425</strain>
    </source>
</reference>
<dbReference type="Proteomes" id="UP000827284">
    <property type="component" value="Unassembled WGS sequence"/>
</dbReference>
<dbReference type="Pfam" id="PF10342">
    <property type="entry name" value="Kre9_KNH"/>
    <property type="match status" value="1"/>
</dbReference>
<proteinExistence type="predicted"/>
<reference evidence="5" key="1">
    <citation type="submission" date="2021-11" db="EMBL/GenBank/DDBJ databases">
        <authorList>
            <person name="Herlambang A."/>
            <person name="Guo Y."/>
            <person name="Takashima Y."/>
            <person name="Nishizawa T."/>
        </authorList>
    </citation>
    <scope>NUCLEOTIDE SEQUENCE</scope>
    <source>
        <strain evidence="5">E1425</strain>
    </source>
</reference>
<dbReference type="EMBL" id="BQFW01000010">
    <property type="protein sequence ID" value="GJJ75013.1"/>
    <property type="molecule type" value="Genomic_DNA"/>
</dbReference>
<name>A0A9P3HEF7_9FUNG</name>
<dbReference type="InterPro" id="IPR018466">
    <property type="entry name" value="Kre9/Knh1-like_N"/>
</dbReference>
<evidence type="ECO:0000256" key="1">
    <source>
        <dbReference type="ARBA" id="ARBA00022729"/>
    </source>
</evidence>
<accession>A0A9P3HEF7</accession>
<organism evidence="5 6">
    <name type="scientific">Entomortierella parvispora</name>
    <dbReference type="NCBI Taxonomy" id="205924"/>
    <lineage>
        <taxon>Eukaryota</taxon>
        <taxon>Fungi</taxon>
        <taxon>Fungi incertae sedis</taxon>
        <taxon>Mucoromycota</taxon>
        <taxon>Mortierellomycotina</taxon>
        <taxon>Mortierellomycetes</taxon>
        <taxon>Mortierellales</taxon>
        <taxon>Mortierellaceae</taxon>
        <taxon>Entomortierella</taxon>
    </lineage>
</organism>
<keyword evidence="6" id="KW-1185">Reference proteome</keyword>
<protein>
    <recommendedName>
        <fullName evidence="4">Yeast cell wall synthesis Kre9/Knh1-like N-terminal domain-containing protein</fullName>
    </recommendedName>
</protein>
<gene>
    <name evidence="5" type="ORF">EMPS_07371</name>
</gene>
<evidence type="ECO:0000259" key="4">
    <source>
        <dbReference type="Pfam" id="PF10342"/>
    </source>
</evidence>
<dbReference type="PANTHER" id="PTHR28154">
    <property type="entry name" value="CELL WALL SYNTHESIS PROTEIN KNH1-RELATED"/>
    <property type="match status" value="1"/>
</dbReference>
<feature type="chain" id="PRO_5040222833" description="Yeast cell wall synthesis Kre9/Knh1-like N-terminal domain-containing protein" evidence="3">
    <location>
        <begin position="25"/>
        <end position="244"/>
    </location>
</feature>
<dbReference type="AlphaFoldDB" id="A0A9P3HEF7"/>
<feature type="domain" description="Yeast cell wall synthesis Kre9/Knh1-like N-terminal" evidence="4">
    <location>
        <begin position="31"/>
        <end position="128"/>
    </location>
</feature>
<dbReference type="PANTHER" id="PTHR28154:SF1">
    <property type="entry name" value="CELL WALL SYNTHESIS PROTEIN KNH1-RELATED"/>
    <property type="match status" value="1"/>
</dbReference>